<reference evidence="2" key="1">
    <citation type="submission" date="2025-08" db="UniProtKB">
        <authorList>
            <consortium name="Ensembl"/>
        </authorList>
    </citation>
    <scope>IDENTIFICATION</scope>
</reference>
<evidence type="ECO:0000313" key="3">
    <source>
        <dbReference type="Proteomes" id="UP000694552"/>
    </source>
</evidence>
<dbReference type="Ensembl" id="ENSOSUT00000020971.1">
    <property type="protein sequence ID" value="ENSOSUP00000020324.1"/>
    <property type="gene ID" value="ENSOSUG00000014224.1"/>
</dbReference>
<proteinExistence type="predicted"/>
<reference evidence="2" key="2">
    <citation type="submission" date="2025-09" db="UniProtKB">
        <authorList>
            <consortium name="Ensembl"/>
        </authorList>
    </citation>
    <scope>IDENTIFICATION</scope>
</reference>
<feature type="transmembrane region" description="Helical" evidence="1">
    <location>
        <begin position="44"/>
        <end position="67"/>
    </location>
</feature>
<keyword evidence="1" id="KW-0472">Membrane</keyword>
<keyword evidence="1" id="KW-1133">Transmembrane helix</keyword>
<organism evidence="2 3">
    <name type="scientific">Otus sunia</name>
    <name type="common">Oriental scops-owl</name>
    <dbReference type="NCBI Taxonomy" id="257818"/>
    <lineage>
        <taxon>Eukaryota</taxon>
        <taxon>Metazoa</taxon>
        <taxon>Chordata</taxon>
        <taxon>Craniata</taxon>
        <taxon>Vertebrata</taxon>
        <taxon>Euteleostomi</taxon>
        <taxon>Archelosauria</taxon>
        <taxon>Archosauria</taxon>
        <taxon>Dinosauria</taxon>
        <taxon>Saurischia</taxon>
        <taxon>Theropoda</taxon>
        <taxon>Coelurosauria</taxon>
        <taxon>Aves</taxon>
        <taxon>Neognathae</taxon>
        <taxon>Neoaves</taxon>
        <taxon>Telluraves</taxon>
        <taxon>Strigiformes</taxon>
        <taxon>Strigidae</taxon>
        <taxon>Otus</taxon>
    </lineage>
</organism>
<evidence type="ECO:0000313" key="2">
    <source>
        <dbReference type="Ensembl" id="ENSOSUP00000020324.1"/>
    </source>
</evidence>
<name>A0A8C8BFK2_9STRI</name>
<protein>
    <recommendedName>
        <fullName evidence="4">Small leucine rich protein 1</fullName>
    </recommendedName>
</protein>
<keyword evidence="1" id="KW-0812">Transmembrane</keyword>
<sequence>YYSEWPVLADDGTHTAQKAAATLHTEKMSVSYILSEFVKELPGFVLFAGIFMPVTLLLLLLIAYFRIKLLEAYTHFKNLSSDKCTVSATHLGTAKQGWPQHLTGPAQKSH</sequence>
<evidence type="ECO:0000256" key="1">
    <source>
        <dbReference type="SAM" id="Phobius"/>
    </source>
</evidence>
<evidence type="ECO:0008006" key="4">
    <source>
        <dbReference type="Google" id="ProtNLM"/>
    </source>
</evidence>
<accession>A0A8C8BFK2</accession>
<keyword evidence="3" id="KW-1185">Reference proteome</keyword>
<dbReference type="AlphaFoldDB" id="A0A8C8BFK2"/>
<dbReference type="Proteomes" id="UP000694552">
    <property type="component" value="Unplaced"/>
</dbReference>